<evidence type="ECO:0000313" key="2">
    <source>
        <dbReference type="EMBL" id="KAJ9562993.1"/>
    </source>
</evidence>
<evidence type="ECO:0000313" key="3">
    <source>
        <dbReference type="Proteomes" id="UP001172457"/>
    </source>
</evidence>
<proteinExistence type="predicted"/>
<feature type="compositionally biased region" description="Gly residues" evidence="1">
    <location>
        <begin position="1"/>
        <end position="10"/>
    </location>
</feature>
<protein>
    <recommendedName>
        <fullName evidence="4">Reverse transcriptase domain-containing protein</fullName>
    </recommendedName>
</protein>
<organism evidence="2 3">
    <name type="scientific">Centaurea solstitialis</name>
    <name type="common">yellow star-thistle</name>
    <dbReference type="NCBI Taxonomy" id="347529"/>
    <lineage>
        <taxon>Eukaryota</taxon>
        <taxon>Viridiplantae</taxon>
        <taxon>Streptophyta</taxon>
        <taxon>Embryophyta</taxon>
        <taxon>Tracheophyta</taxon>
        <taxon>Spermatophyta</taxon>
        <taxon>Magnoliopsida</taxon>
        <taxon>eudicotyledons</taxon>
        <taxon>Gunneridae</taxon>
        <taxon>Pentapetalae</taxon>
        <taxon>asterids</taxon>
        <taxon>campanulids</taxon>
        <taxon>Asterales</taxon>
        <taxon>Asteraceae</taxon>
        <taxon>Carduoideae</taxon>
        <taxon>Cardueae</taxon>
        <taxon>Centaureinae</taxon>
        <taxon>Centaurea</taxon>
    </lineage>
</organism>
<comment type="caution">
    <text evidence="2">The sequence shown here is derived from an EMBL/GenBank/DDBJ whole genome shotgun (WGS) entry which is preliminary data.</text>
</comment>
<gene>
    <name evidence="2" type="ORF">OSB04_008153</name>
</gene>
<reference evidence="2" key="1">
    <citation type="submission" date="2023-03" db="EMBL/GenBank/DDBJ databases">
        <title>Chromosome-scale reference genome and RAD-based genetic map of yellow starthistle (Centaurea solstitialis) reveal putative structural variation and QTLs associated with invader traits.</title>
        <authorList>
            <person name="Reatini B."/>
            <person name="Cang F.A."/>
            <person name="Jiang Q."/>
            <person name="Mckibben M.T.W."/>
            <person name="Barker M.S."/>
            <person name="Rieseberg L.H."/>
            <person name="Dlugosch K.M."/>
        </authorList>
    </citation>
    <scope>NUCLEOTIDE SEQUENCE</scope>
    <source>
        <strain evidence="2">CAN-66</strain>
        <tissue evidence="2">Leaf</tissue>
    </source>
</reference>
<keyword evidence="3" id="KW-1185">Reference proteome</keyword>
<dbReference type="EMBL" id="JARYMX010000002">
    <property type="protein sequence ID" value="KAJ9562993.1"/>
    <property type="molecule type" value="Genomic_DNA"/>
</dbReference>
<feature type="region of interest" description="Disordered" evidence="1">
    <location>
        <begin position="1"/>
        <end position="45"/>
    </location>
</feature>
<accession>A0AA38TL82</accession>
<name>A0AA38TL82_9ASTR</name>
<dbReference type="Proteomes" id="UP001172457">
    <property type="component" value="Chromosome 2"/>
</dbReference>
<evidence type="ECO:0008006" key="4">
    <source>
        <dbReference type="Google" id="ProtNLM"/>
    </source>
</evidence>
<evidence type="ECO:0000256" key="1">
    <source>
        <dbReference type="SAM" id="MobiDB-lite"/>
    </source>
</evidence>
<sequence length="256" mass="28157">MEPVGTGSGSGSHFCGTANRRVPAGTDTGYPVSEPEPAVPGPVPKYEEPVQPVPVPARGSDSPIIFLIVTGNLHILMDEAVKTGFFKGIKVGKYEDQISHLQYVDDVVFFQEMGFSKTLKILLKKLRYFQLIVGLKINVGKSQIYGVRIREEEVQASANSIRREKTCHGSKNLSVGGQLTLVKSVLGSLAIVFFLVVSGLKRCGLSVGEKEKREVGWGYDNEIVCFSRQDIVDIWSKFVDKMVPLKKLYLHLGVSN</sequence>
<dbReference type="AlphaFoldDB" id="A0AA38TL82"/>